<keyword evidence="1" id="KW-0175">Coiled coil</keyword>
<evidence type="ECO:0008006" key="7">
    <source>
        <dbReference type="Google" id="ProtNLM"/>
    </source>
</evidence>
<comment type="caution">
    <text evidence="4">The sequence shown here is derived from an EMBL/GenBank/DDBJ whole genome shotgun (WGS) entry which is preliminary data.</text>
</comment>
<evidence type="ECO:0000313" key="6">
    <source>
        <dbReference type="Proteomes" id="UP000471152"/>
    </source>
</evidence>
<evidence type="ECO:0000313" key="3">
    <source>
        <dbReference type="EMBL" id="NEK96479.1"/>
    </source>
</evidence>
<evidence type="ECO:0000256" key="1">
    <source>
        <dbReference type="SAM" id="Coils"/>
    </source>
</evidence>
<dbReference type="Proteomes" id="UP000468828">
    <property type="component" value="Unassembled WGS sequence"/>
</dbReference>
<evidence type="ECO:0000256" key="2">
    <source>
        <dbReference type="SAM" id="MobiDB-lite"/>
    </source>
</evidence>
<feature type="region of interest" description="Disordered" evidence="2">
    <location>
        <begin position="273"/>
        <end position="314"/>
    </location>
</feature>
<dbReference type="Proteomes" id="UP000471152">
    <property type="component" value="Unassembled WGS sequence"/>
</dbReference>
<reference evidence="3 5" key="1">
    <citation type="submission" date="2020-01" db="EMBL/GenBank/DDBJ databases">
        <title>the WGS Modestobacter muralis CPCC 204518.</title>
        <authorList>
            <person name="Jiang Z."/>
        </authorList>
    </citation>
    <scope>NUCLEOTIDE SEQUENCE [LARGE SCALE GENOMIC DNA]</scope>
    <source>
        <strain evidence="3 5">DSM 100205</strain>
    </source>
</reference>
<feature type="coiled-coil region" evidence="1">
    <location>
        <begin position="45"/>
        <end position="72"/>
    </location>
</feature>
<evidence type="ECO:0000313" key="4">
    <source>
        <dbReference type="EMBL" id="NEN53379.1"/>
    </source>
</evidence>
<proteinExistence type="predicted"/>
<accession>A0A6P0HE20</accession>
<dbReference type="EMBL" id="JAAGWH010000066">
    <property type="protein sequence ID" value="NEK96479.1"/>
    <property type="molecule type" value="Genomic_DNA"/>
</dbReference>
<evidence type="ECO:0000313" key="5">
    <source>
        <dbReference type="Proteomes" id="UP000468828"/>
    </source>
</evidence>
<organism evidence="4 6">
    <name type="scientific">Modestobacter muralis</name>
    <dbReference type="NCBI Taxonomy" id="1608614"/>
    <lineage>
        <taxon>Bacteria</taxon>
        <taxon>Bacillati</taxon>
        <taxon>Actinomycetota</taxon>
        <taxon>Actinomycetes</taxon>
        <taxon>Geodermatophilales</taxon>
        <taxon>Geodermatophilaceae</taxon>
        <taxon>Modestobacter</taxon>
    </lineage>
</organism>
<keyword evidence="5" id="KW-1185">Reference proteome</keyword>
<name>A0A6P0HE20_9ACTN</name>
<dbReference type="RefSeq" id="WP_163613176.1">
    <property type="nucleotide sequence ID" value="NZ_JAAGWB010000069.1"/>
</dbReference>
<reference evidence="4 6" key="2">
    <citation type="submission" date="2020-02" db="EMBL/GenBank/DDBJ databases">
        <title>The WGS of Modestobacter muralis DSM 100205.</title>
        <authorList>
            <person name="Jiang Z."/>
        </authorList>
    </citation>
    <scope>NUCLEOTIDE SEQUENCE [LARGE SCALE GENOMIC DNA]</scope>
    <source>
        <strain evidence="4 6">DSM 100205</strain>
    </source>
</reference>
<protein>
    <recommendedName>
        <fullName evidence="7">Colicin import membrane protein</fullName>
    </recommendedName>
</protein>
<dbReference type="AlphaFoldDB" id="A0A6P0HE20"/>
<dbReference type="EMBL" id="JAAGWB010000069">
    <property type="protein sequence ID" value="NEN53379.1"/>
    <property type="molecule type" value="Genomic_DNA"/>
</dbReference>
<gene>
    <name evidence="4" type="ORF">G3R41_20955</name>
    <name evidence="3" type="ORF">GCU67_20240</name>
</gene>
<sequence length="314" mass="33988">MSESDGVDEVVGGGVRVAITAAGLVAERLAEARVQRARQAEAASVEETRRLEARLTAERAAARAQLTQIDREGWWDNAGVDDVADAWETAQAWRQLDPAAERAAERIEREVRDRYGVDVHNVDGLDRATPERAAAEREAAGMERRRARQAGEDLEAALLLASTNSPAAAEELGADADPERTPLDWGRKAEEFQAAGYSREAAEKLATDYLEWEDRDAAAGGSVKTPVRDPDDLAHQVVAGIRANAERDVTGRRADLAKALAGVNDHEAVEARLQADVSAGRPARDAVTMPRQRAPKARKDRGAGVQVRQRGLGR</sequence>